<dbReference type="FunFam" id="1.20.81.30:FF:000001">
    <property type="entry name" value="Type II secretion system protein F"/>
    <property type="match status" value="2"/>
</dbReference>
<dbReference type="InterPro" id="IPR003004">
    <property type="entry name" value="GspF/PilC"/>
</dbReference>
<protein>
    <recommendedName>
        <fullName evidence="9">Type II secretion system protein GspF domain-containing protein</fullName>
    </recommendedName>
</protein>
<dbReference type="PANTHER" id="PTHR30012:SF0">
    <property type="entry name" value="TYPE II SECRETION SYSTEM PROTEIN F-RELATED"/>
    <property type="match status" value="1"/>
</dbReference>
<evidence type="ECO:0000256" key="1">
    <source>
        <dbReference type="ARBA" id="ARBA00004429"/>
    </source>
</evidence>
<dbReference type="Proteomes" id="UP000186029">
    <property type="component" value="Unassembled WGS sequence"/>
</dbReference>
<dbReference type="EMBL" id="MFAC01000016">
    <property type="protein sequence ID" value="OGD66970.1"/>
    <property type="molecule type" value="Genomic_DNA"/>
</dbReference>
<keyword evidence="6 8" id="KW-1133">Transmembrane helix</keyword>
<organism evidence="10 11">
    <name type="scientific">Candidatus Campbellbacteria bacterium RIFCSPLOWO2_02_35_12</name>
    <dbReference type="NCBI Taxonomy" id="1797580"/>
    <lineage>
        <taxon>Bacteria</taxon>
        <taxon>Candidatus Campbelliibacteriota</taxon>
    </lineage>
</organism>
<feature type="domain" description="Type II secretion system protein GspF" evidence="9">
    <location>
        <begin position="71"/>
        <end position="194"/>
    </location>
</feature>
<evidence type="ECO:0000256" key="5">
    <source>
        <dbReference type="ARBA" id="ARBA00022692"/>
    </source>
</evidence>
<feature type="transmembrane region" description="Helical" evidence="8">
    <location>
        <begin position="378"/>
        <end position="399"/>
    </location>
</feature>
<dbReference type="AlphaFoldDB" id="A0A1F5EI16"/>
<name>A0A1F5EI16_9BACT</name>
<dbReference type="PANTHER" id="PTHR30012">
    <property type="entry name" value="GENERAL SECRETION PATHWAY PROTEIN"/>
    <property type="match status" value="1"/>
</dbReference>
<evidence type="ECO:0000259" key="9">
    <source>
        <dbReference type="Pfam" id="PF00482"/>
    </source>
</evidence>
<dbReference type="Gene3D" id="1.20.81.30">
    <property type="entry name" value="Type II secretion system (T2SS), domain F"/>
    <property type="match status" value="2"/>
</dbReference>
<dbReference type="InterPro" id="IPR018076">
    <property type="entry name" value="T2SS_GspF_dom"/>
</dbReference>
<gene>
    <name evidence="10" type="ORF">A2Z61_00185</name>
</gene>
<evidence type="ECO:0000256" key="6">
    <source>
        <dbReference type="ARBA" id="ARBA00022989"/>
    </source>
</evidence>
<keyword evidence="5 8" id="KW-0812">Transmembrane</keyword>
<feature type="transmembrane region" description="Helical" evidence="8">
    <location>
        <begin position="171"/>
        <end position="193"/>
    </location>
</feature>
<accession>A0A1F5EI16</accession>
<evidence type="ECO:0000313" key="10">
    <source>
        <dbReference type="EMBL" id="OGD66970.1"/>
    </source>
</evidence>
<comment type="caution">
    <text evidence="10">The sequence shown here is derived from an EMBL/GenBank/DDBJ whole genome shotgun (WGS) entry which is preliminary data.</text>
</comment>
<evidence type="ECO:0000313" key="11">
    <source>
        <dbReference type="Proteomes" id="UP000186029"/>
    </source>
</evidence>
<evidence type="ECO:0000256" key="3">
    <source>
        <dbReference type="ARBA" id="ARBA00022475"/>
    </source>
</evidence>
<dbReference type="Pfam" id="PF00482">
    <property type="entry name" value="T2SSF"/>
    <property type="match status" value="2"/>
</dbReference>
<dbReference type="PRINTS" id="PR00812">
    <property type="entry name" value="BCTERIALGSPF"/>
</dbReference>
<keyword evidence="4" id="KW-0997">Cell inner membrane</keyword>
<reference evidence="10 11" key="1">
    <citation type="journal article" date="2016" name="Nat. Commun.">
        <title>Thousands of microbial genomes shed light on interconnected biogeochemical processes in an aquifer system.</title>
        <authorList>
            <person name="Anantharaman K."/>
            <person name="Brown C.T."/>
            <person name="Hug L.A."/>
            <person name="Sharon I."/>
            <person name="Castelle C.J."/>
            <person name="Probst A.J."/>
            <person name="Thomas B.C."/>
            <person name="Singh A."/>
            <person name="Wilkins M.J."/>
            <person name="Karaoz U."/>
            <person name="Brodie E.L."/>
            <person name="Williams K.H."/>
            <person name="Hubbard S.S."/>
            <person name="Banfield J.F."/>
        </authorList>
    </citation>
    <scope>NUCLEOTIDE SEQUENCE [LARGE SCALE GENOMIC DNA]</scope>
</reference>
<dbReference type="GO" id="GO:0005886">
    <property type="term" value="C:plasma membrane"/>
    <property type="evidence" value="ECO:0007669"/>
    <property type="project" value="UniProtKB-SubCell"/>
</dbReference>
<feature type="domain" description="Type II secretion system protein GspF" evidence="9">
    <location>
        <begin position="275"/>
        <end position="397"/>
    </location>
</feature>
<evidence type="ECO:0000256" key="8">
    <source>
        <dbReference type="SAM" id="Phobius"/>
    </source>
</evidence>
<keyword evidence="7 8" id="KW-0472">Membrane</keyword>
<comment type="similarity">
    <text evidence="2">Belongs to the GSP F family.</text>
</comment>
<dbReference type="InterPro" id="IPR042094">
    <property type="entry name" value="T2SS_GspF_sf"/>
</dbReference>
<proteinExistence type="inferred from homology"/>
<dbReference type="STRING" id="1797580.A2Z61_00185"/>
<comment type="subcellular location">
    <subcellularLocation>
        <location evidence="1">Cell inner membrane</location>
        <topology evidence="1">Multi-pass membrane protein</topology>
    </subcellularLocation>
</comment>
<keyword evidence="3" id="KW-1003">Cell membrane</keyword>
<evidence type="ECO:0000256" key="2">
    <source>
        <dbReference type="ARBA" id="ARBA00005745"/>
    </source>
</evidence>
<evidence type="ECO:0000256" key="4">
    <source>
        <dbReference type="ARBA" id="ARBA00022519"/>
    </source>
</evidence>
<feature type="transmembrane region" description="Helical" evidence="8">
    <location>
        <begin position="213"/>
        <end position="243"/>
    </location>
</feature>
<sequence>MSRFYYKAMKSNGEKYENTIEAADRFSVYNNIRKEGGTVILVEEEKKKFFSDINFIPALFGEVKTDDKIMFTRNLSVMIKAGLPLSRGLKTLEKQSKNKKFKNVIRQINLNIQKGSSFNKALSKFPRVFSPLFVSMVKAGEEGGGLSEALMIVARQIELANNLKKKIKGALIYPSIIIIAMFIIGVVMLIYVVPTLTQTFEELGVELPMSTQFVISLSNFLTNNTFTAIILLIIAVIAGFVGFRSKKGKRIFDYLILHIPIISGLVKETNSARTARTLSSLLASGVEVVNSLSITGEVIQNSYYKEILKKSEKYIQEGLPFSEAFIKNEKFYPILVGEMISVGEETGRLSDMLLQIAEFYEEEVFRKTKDMSTIIEPFLMIIIGTVVGFFAVSMISPIYSISSGI</sequence>
<evidence type="ECO:0000256" key="7">
    <source>
        <dbReference type="ARBA" id="ARBA00023136"/>
    </source>
</evidence>